<keyword evidence="3" id="KW-1185">Reference proteome</keyword>
<dbReference type="EMBL" id="BAAAXZ010000114">
    <property type="protein sequence ID" value="GAA2932412.1"/>
    <property type="molecule type" value="Genomic_DNA"/>
</dbReference>
<evidence type="ECO:0008006" key="4">
    <source>
        <dbReference type="Google" id="ProtNLM"/>
    </source>
</evidence>
<evidence type="ECO:0000313" key="2">
    <source>
        <dbReference type="EMBL" id="GAA2932412.1"/>
    </source>
</evidence>
<dbReference type="PANTHER" id="PTHR12631">
    <property type="entry name" value="ALPHA-L-IDURONIDASE"/>
    <property type="match status" value="1"/>
</dbReference>
<organism evidence="2 3">
    <name type="scientific">Streptomyces thioluteus</name>
    <dbReference type="NCBI Taxonomy" id="66431"/>
    <lineage>
        <taxon>Bacteria</taxon>
        <taxon>Bacillati</taxon>
        <taxon>Actinomycetota</taxon>
        <taxon>Actinomycetes</taxon>
        <taxon>Kitasatosporales</taxon>
        <taxon>Streptomycetaceae</taxon>
        <taxon>Streptomyces</taxon>
    </lineage>
</organism>
<comment type="caution">
    <text evidence="2">The sequence shown here is derived from an EMBL/GenBank/DDBJ whole genome shotgun (WGS) entry which is preliminary data.</text>
</comment>
<dbReference type="PANTHER" id="PTHR12631:SF10">
    <property type="entry name" value="BETA-XYLOSIDASE-LIKE PROTEIN-RELATED"/>
    <property type="match status" value="1"/>
</dbReference>
<name>A0ABN3X222_STRTU</name>
<proteinExistence type="predicted"/>
<dbReference type="Proteomes" id="UP001501102">
    <property type="component" value="Unassembled WGS sequence"/>
</dbReference>
<dbReference type="InterPro" id="IPR051923">
    <property type="entry name" value="Glycosyl_Hydrolase_39"/>
</dbReference>
<dbReference type="Gene3D" id="3.20.20.80">
    <property type="entry name" value="Glycosidases"/>
    <property type="match status" value="1"/>
</dbReference>
<feature type="compositionally biased region" description="Basic residues" evidence="1">
    <location>
        <begin position="217"/>
        <end position="226"/>
    </location>
</feature>
<dbReference type="SUPFAM" id="SSF51445">
    <property type="entry name" value="(Trans)glycosidases"/>
    <property type="match status" value="1"/>
</dbReference>
<sequence length="285" mass="30061">MTALLAVLACALGLLFTVDLGGGGRSRGGSAHDRRAAVGWGFTHTKYSADRGEDGARRTAAGLLSADPMPQNQHIMGWGADNPEPRPGSYNFTDLDRRVALMRRTGAAPVLTLCCAPDWMKGGGERTDWSQKSLEKAPQRAHYKDFARLAGVVAKRYPDVHHFIVWNELKVSTTIRASGGTTRGTPSSTTSSTRSSTDSATTFSSAGRTSSWTATRRGPRPTRRPCRALGEWSTSAPSTRSPTGTGTRPVPTSSSSTAPATPGTAACSSPTSSAPRRSSPTSRPG</sequence>
<dbReference type="InterPro" id="IPR017853">
    <property type="entry name" value="GH"/>
</dbReference>
<evidence type="ECO:0000256" key="1">
    <source>
        <dbReference type="SAM" id="MobiDB-lite"/>
    </source>
</evidence>
<feature type="compositionally biased region" description="Low complexity" evidence="1">
    <location>
        <begin position="177"/>
        <end position="206"/>
    </location>
</feature>
<reference evidence="2 3" key="1">
    <citation type="journal article" date="2019" name="Int. J. Syst. Evol. Microbiol.">
        <title>The Global Catalogue of Microorganisms (GCM) 10K type strain sequencing project: providing services to taxonomists for standard genome sequencing and annotation.</title>
        <authorList>
            <consortium name="The Broad Institute Genomics Platform"/>
            <consortium name="The Broad Institute Genome Sequencing Center for Infectious Disease"/>
            <person name="Wu L."/>
            <person name="Ma J."/>
        </authorList>
    </citation>
    <scope>NUCLEOTIDE SEQUENCE [LARGE SCALE GENOMIC DNA]</scope>
    <source>
        <strain evidence="2 3">JCM 4087</strain>
    </source>
</reference>
<accession>A0ABN3X222</accession>
<feature type="region of interest" description="Disordered" evidence="1">
    <location>
        <begin position="177"/>
        <end position="285"/>
    </location>
</feature>
<protein>
    <recommendedName>
        <fullName evidence="4">Xylan 1,4-beta-xylosidase</fullName>
    </recommendedName>
</protein>
<feature type="compositionally biased region" description="Low complexity" evidence="1">
    <location>
        <begin position="233"/>
        <end position="285"/>
    </location>
</feature>
<gene>
    <name evidence="2" type="ORF">GCM10020221_30220</name>
</gene>
<evidence type="ECO:0000313" key="3">
    <source>
        <dbReference type="Proteomes" id="UP001501102"/>
    </source>
</evidence>